<dbReference type="PATRIC" id="fig|396014.3.peg.2574"/>
<evidence type="ECO:0000259" key="2">
    <source>
        <dbReference type="Pfam" id="PF01872"/>
    </source>
</evidence>
<accession>Z9JS35</accession>
<feature type="region of interest" description="Disordered" evidence="1">
    <location>
        <begin position="194"/>
        <end position="219"/>
    </location>
</feature>
<dbReference type="InterPro" id="IPR002734">
    <property type="entry name" value="RibDG_C"/>
</dbReference>
<dbReference type="EMBL" id="JDYK01000014">
    <property type="protein sequence ID" value="EWS80542.1"/>
    <property type="molecule type" value="Genomic_DNA"/>
</dbReference>
<dbReference type="AlphaFoldDB" id="Z9JS35"/>
<evidence type="ECO:0000313" key="4">
    <source>
        <dbReference type="Proteomes" id="UP000023067"/>
    </source>
</evidence>
<protein>
    <submittedName>
        <fullName evidence="3">Deaminase/reductase</fullName>
    </submittedName>
</protein>
<dbReference type="PANTHER" id="PTHR38011:SF2">
    <property type="entry name" value="BIFUNCTIONAL DEAMINASE-REDUCTASE DOMAIN PROTEIN"/>
    <property type="match status" value="1"/>
</dbReference>
<dbReference type="SUPFAM" id="SSF53597">
    <property type="entry name" value="Dihydrofolate reductase-like"/>
    <property type="match status" value="1"/>
</dbReference>
<dbReference type="STRING" id="396014.BF93_02715"/>
<name>Z9JS35_9MICO</name>
<dbReference type="HOGENOM" id="CLU_043966_1_0_11"/>
<dbReference type="OrthoDB" id="7342392at2"/>
<comment type="caution">
    <text evidence="3">The sequence shown here is derived from an EMBL/GenBank/DDBJ whole genome shotgun (WGS) entry which is preliminary data.</text>
</comment>
<evidence type="ECO:0000256" key="1">
    <source>
        <dbReference type="SAM" id="MobiDB-lite"/>
    </source>
</evidence>
<dbReference type="PANTHER" id="PTHR38011">
    <property type="entry name" value="DIHYDROFOLATE REDUCTASE FAMILY PROTEIN (AFU_ORTHOLOGUE AFUA_8G06820)"/>
    <property type="match status" value="1"/>
</dbReference>
<dbReference type="eggNOG" id="COG0262">
    <property type="taxonomic scope" value="Bacteria"/>
</dbReference>
<reference evidence="3 4" key="1">
    <citation type="submission" date="2014-02" db="EMBL/GenBank/DDBJ databases">
        <title>Genome sequence of Brachybacterium phenoliresistens strain W13A50.</title>
        <authorList>
            <person name="Wang X."/>
        </authorList>
    </citation>
    <scope>NUCLEOTIDE SEQUENCE [LARGE SCALE GENOMIC DNA]</scope>
    <source>
        <strain evidence="3 4">W13A50</strain>
    </source>
</reference>
<dbReference type="Gene3D" id="3.40.430.10">
    <property type="entry name" value="Dihydrofolate Reductase, subunit A"/>
    <property type="match status" value="1"/>
</dbReference>
<dbReference type="Pfam" id="PF01872">
    <property type="entry name" value="RibD_C"/>
    <property type="match status" value="1"/>
</dbReference>
<sequence>MRIIVSEFMSLDGIVQAPGGADEDPSGGFAHGGWSFPYFDPEVMGAVVDSFAASHEVLLQGSRTYRVSAEAWPGRSGDPFSDWINAARKYVVSDELTEQDITWHPTTIVPRDQLVATVQELRAQPGGGVYVYGSLTIVKALLAEGLVDELVVFIEPILLGGGKRMFPADGEARPLELISAQTAATGVIVARYRPAGAPPGGPAEDAAGEGAGTGTEELS</sequence>
<keyword evidence="4" id="KW-1185">Reference proteome</keyword>
<dbReference type="InterPro" id="IPR024072">
    <property type="entry name" value="DHFR-like_dom_sf"/>
</dbReference>
<dbReference type="Proteomes" id="UP000023067">
    <property type="component" value="Unassembled WGS sequence"/>
</dbReference>
<gene>
    <name evidence="3" type="ORF">BF93_02715</name>
</gene>
<dbReference type="GO" id="GO:0009231">
    <property type="term" value="P:riboflavin biosynthetic process"/>
    <property type="evidence" value="ECO:0007669"/>
    <property type="project" value="InterPro"/>
</dbReference>
<evidence type="ECO:0000313" key="3">
    <source>
        <dbReference type="EMBL" id="EWS80542.1"/>
    </source>
</evidence>
<feature type="domain" description="Bacterial bifunctional deaminase-reductase C-terminal" evidence="2">
    <location>
        <begin position="3"/>
        <end position="188"/>
    </location>
</feature>
<proteinExistence type="predicted"/>
<dbReference type="GO" id="GO:0008703">
    <property type="term" value="F:5-amino-6-(5-phosphoribosylamino)uracil reductase activity"/>
    <property type="evidence" value="ECO:0007669"/>
    <property type="project" value="InterPro"/>
</dbReference>
<dbReference type="InterPro" id="IPR050765">
    <property type="entry name" value="Riboflavin_Biosynth_HTPR"/>
</dbReference>
<dbReference type="RefSeq" id="WP_084148539.1">
    <property type="nucleotide sequence ID" value="NZ_BAAAOW010000002.1"/>
</dbReference>
<organism evidence="3 4">
    <name type="scientific">Brachybacterium phenoliresistens</name>
    <dbReference type="NCBI Taxonomy" id="396014"/>
    <lineage>
        <taxon>Bacteria</taxon>
        <taxon>Bacillati</taxon>
        <taxon>Actinomycetota</taxon>
        <taxon>Actinomycetes</taxon>
        <taxon>Micrococcales</taxon>
        <taxon>Dermabacteraceae</taxon>
        <taxon>Brachybacterium</taxon>
    </lineage>
</organism>